<dbReference type="AlphaFoldDB" id="A0AAE1NTH7"/>
<evidence type="ECO:0000313" key="2">
    <source>
        <dbReference type="Proteomes" id="UP001292094"/>
    </source>
</evidence>
<dbReference type="EMBL" id="JAWZYT010004077">
    <property type="protein sequence ID" value="KAK4295433.1"/>
    <property type="molecule type" value="Genomic_DNA"/>
</dbReference>
<sequence length="70" mass="7495">MDGMEDRESAAAGGNNCLLSGTSLMMAVKEKPAGTSLLANEETVTLAFGIMSHFLKPRYNRGAFCRPDRG</sequence>
<protein>
    <submittedName>
        <fullName evidence="1">Uncharacterized protein</fullName>
    </submittedName>
</protein>
<organism evidence="1 2">
    <name type="scientific">Petrolisthes manimaculis</name>
    <dbReference type="NCBI Taxonomy" id="1843537"/>
    <lineage>
        <taxon>Eukaryota</taxon>
        <taxon>Metazoa</taxon>
        <taxon>Ecdysozoa</taxon>
        <taxon>Arthropoda</taxon>
        <taxon>Crustacea</taxon>
        <taxon>Multicrustacea</taxon>
        <taxon>Malacostraca</taxon>
        <taxon>Eumalacostraca</taxon>
        <taxon>Eucarida</taxon>
        <taxon>Decapoda</taxon>
        <taxon>Pleocyemata</taxon>
        <taxon>Anomura</taxon>
        <taxon>Galatheoidea</taxon>
        <taxon>Porcellanidae</taxon>
        <taxon>Petrolisthes</taxon>
    </lineage>
</organism>
<reference evidence="1" key="1">
    <citation type="submission" date="2023-11" db="EMBL/GenBank/DDBJ databases">
        <title>Genome assemblies of two species of porcelain crab, Petrolisthes cinctipes and Petrolisthes manimaculis (Anomura: Porcellanidae).</title>
        <authorList>
            <person name="Angst P."/>
        </authorList>
    </citation>
    <scope>NUCLEOTIDE SEQUENCE</scope>
    <source>
        <strain evidence="1">PB745_02</strain>
        <tissue evidence="1">Gill</tissue>
    </source>
</reference>
<proteinExistence type="predicted"/>
<dbReference type="Proteomes" id="UP001292094">
    <property type="component" value="Unassembled WGS sequence"/>
</dbReference>
<comment type="caution">
    <text evidence="1">The sequence shown here is derived from an EMBL/GenBank/DDBJ whole genome shotgun (WGS) entry which is preliminary data.</text>
</comment>
<evidence type="ECO:0000313" key="1">
    <source>
        <dbReference type="EMBL" id="KAK4295433.1"/>
    </source>
</evidence>
<keyword evidence="2" id="KW-1185">Reference proteome</keyword>
<accession>A0AAE1NTH7</accession>
<name>A0AAE1NTH7_9EUCA</name>
<gene>
    <name evidence="1" type="ORF">Pmani_032003</name>
</gene>